<feature type="compositionally biased region" description="Acidic residues" evidence="1">
    <location>
        <begin position="366"/>
        <end position="379"/>
    </location>
</feature>
<feature type="transmembrane region" description="Helical" evidence="2">
    <location>
        <begin position="59"/>
        <end position="88"/>
    </location>
</feature>
<dbReference type="EMBL" id="JARBJD010000037">
    <property type="protein sequence ID" value="KAK2958546.1"/>
    <property type="molecule type" value="Genomic_DNA"/>
</dbReference>
<comment type="caution">
    <text evidence="3">The sequence shown here is derived from an EMBL/GenBank/DDBJ whole genome shotgun (WGS) entry which is preliminary data.</text>
</comment>
<feature type="transmembrane region" description="Helical" evidence="2">
    <location>
        <begin position="5"/>
        <end position="21"/>
    </location>
</feature>
<accession>A0ABQ9Y4A4</accession>
<gene>
    <name evidence="3" type="ORF">BLNAU_6580</name>
</gene>
<evidence type="ECO:0000313" key="3">
    <source>
        <dbReference type="EMBL" id="KAK2958546.1"/>
    </source>
</evidence>
<evidence type="ECO:0000313" key="4">
    <source>
        <dbReference type="Proteomes" id="UP001281761"/>
    </source>
</evidence>
<reference evidence="3 4" key="1">
    <citation type="journal article" date="2022" name="bioRxiv">
        <title>Genomics of Preaxostyla Flagellates Illuminates Evolutionary Transitions and the Path Towards Mitochondrial Loss.</title>
        <authorList>
            <person name="Novak L.V.F."/>
            <person name="Treitli S.C."/>
            <person name="Pyrih J."/>
            <person name="Halakuc P."/>
            <person name="Pipaliya S.V."/>
            <person name="Vacek V."/>
            <person name="Brzon O."/>
            <person name="Soukal P."/>
            <person name="Eme L."/>
            <person name="Dacks J.B."/>
            <person name="Karnkowska A."/>
            <person name="Elias M."/>
            <person name="Hampl V."/>
        </authorList>
    </citation>
    <scope>NUCLEOTIDE SEQUENCE [LARGE SCALE GENOMIC DNA]</scope>
    <source>
        <strain evidence="3">NAU3</strain>
        <tissue evidence="3">Gut</tissue>
    </source>
</reference>
<evidence type="ECO:0000256" key="2">
    <source>
        <dbReference type="SAM" id="Phobius"/>
    </source>
</evidence>
<keyword evidence="2" id="KW-0812">Transmembrane</keyword>
<dbReference type="Proteomes" id="UP001281761">
    <property type="component" value="Unassembled WGS sequence"/>
</dbReference>
<proteinExistence type="predicted"/>
<protein>
    <submittedName>
        <fullName evidence="3">Uncharacterized protein</fullName>
    </submittedName>
</protein>
<feature type="transmembrane region" description="Helical" evidence="2">
    <location>
        <begin position="125"/>
        <end position="147"/>
    </location>
</feature>
<feature type="transmembrane region" description="Helical" evidence="2">
    <location>
        <begin position="27"/>
        <end position="47"/>
    </location>
</feature>
<keyword evidence="2" id="KW-0472">Membrane</keyword>
<organism evidence="3 4">
    <name type="scientific">Blattamonas nauphoetae</name>
    <dbReference type="NCBI Taxonomy" id="2049346"/>
    <lineage>
        <taxon>Eukaryota</taxon>
        <taxon>Metamonada</taxon>
        <taxon>Preaxostyla</taxon>
        <taxon>Oxymonadida</taxon>
        <taxon>Blattamonas</taxon>
    </lineage>
</organism>
<evidence type="ECO:0000256" key="1">
    <source>
        <dbReference type="SAM" id="MobiDB-lite"/>
    </source>
</evidence>
<feature type="region of interest" description="Disordered" evidence="1">
    <location>
        <begin position="358"/>
        <end position="387"/>
    </location>
</feature>
<sequence>MTFSYLIISIVGLVGIFTMKTNKQLPVAVLVLGLLGVMVNFLGFLGVRRTTGGTSNTGIFLSVFIGGSIILTIVFLLIGIACLCFIPSANYLLTKTKEDIKKTVPPITEQQLQNLPVWIKSIKSYFIAVSVLCFLLSIASGVESGFVSRFLGNEKMKSFLLTAGSLILALLGGLAAFLLLVFRPSSLTLGTFSVFSPNVFVVAIVFSFLLVAVGALGIVSICCLKEVTCLKSTYIVSLIIVAIAFVVVLILSIVAATGVSSNVSTFCEKEQPPAMNELQKVCTDIIQNLRENRCGMLEPPLSDQCKGTVNLQEVIDIHSSMVHGWWIFLILVSSVLLLFLVFILITQCSGSRKRSVSHTQRRALMEDDEDDDVDPDEVGTDMSFSDQ</sequence>
<feature type="transmembrane region" description="Helical" evidence="2">
    <location>
        <begin position="159"/>
        <end position="180"/>
    </location>
</feature>
<feature type="transmembrane region" description="Helical" evidence="2">
    <location>
        <begin position="200"/>
        <end position="222"/>
    </location>
</feature>
<feature type="transmembrane region" description="Helical" evidence="2">
    <location>
        <begin position="325"/>
        <end position="345"/>
    </location>
</feature>
<name>A0ABQ9Y4A4_9EUKA</name>
<keyword evidence="4" id="KW-1185">Reference proteome</keyword>
<keyword evidence="2" id="KW-1133">Transmembrane helix</keyword>
<feature type="transmembrane region" description="Helical" evidence="2">
    <location>
        <begin position="234"/>
        <end position="256"/>
    </location>
</feature>